<feature type="compositionally biased region" description="Basic residues" evidence="1">
    <location>
        <begin position="260"/>
        <end position="269"/>
    </location>
</feature>
<protein>
    <submittedName>
        <fullName evidence="3">Uncharacterized protein</fullName>
    </submittedName>
</protein>
<gene>
    <name evidence="3" type="ORF">GH714_023211</name>
</gene>
<keyword evidence="2" id="KW-0812">Transmembrane</keyword>
<feature type="transmembrane region" description="Helical" evidence="2">
    <location>
        <begin position="22"/>
        <end position="44"/>
    </location>
</feature>
<evidence type="ECO:0000256" key="1">
    <source>
        <dbReference type="SAM" id="MobiDB-lite"/>
    </source>
</evidence>
<sequence length="269" mass="31602">MENIDGISKQVSNNSSYAYNGKIILCSGIILFTVIVIMVFFHSYARWIFKRRHAVATFFLPPSPLPLPVLPTERLTHLFWKLFLLWFTVRKRRTQCSNAPFAYPNSKMVRRGECCPIVSTLFMFAVSIFGFTLTPTVRSVERQFNHTKFPKHVPKQWCQWLKRPVYSLNRGRTKKMMGVALLLRRRRVYPGSHQTWWVYLWSWRYPRPQPTAPNDWSTLVEQYATTLITRLIALKGLGRTRKRTSQSAATRDNGTEARIQKRNRHSIVH</sequence>
<accession>A0A6A6NIR1</accession>
<feature type="region of interest" description="Disordered" evidence="1">
    <location>
        <begin position="242"/>
        <end position="269"/>
    </location>
</feature>
<evidence type="ECO:0000313" key="4">
    <source>
        <dbReference type="Proteomes" id="UP000467840"/>
    </source>
</evidence>
<keyword evidence="2" id="KW-0472">Membrane</keyword>
<reference evidence="3 4" key="1">
    <citation type="journal article" date="2020" name="Mol. Plant">
        <title>The Chromosome-Based Rubber Tree Genome Provides New Insights into Spurge Genome Evolution and Rubber Biosynthesis.</title>
        <authorList>
            <person name="Liu J."/>
            <person name="Shi C."/>
            <person name="Shi C.C."/>
            <person name="Li W."/>
            <person name="Zhang Q.J."/>
            <person name="Zhang Y."/>
            <person name="Li K."/>
            <person name="Lu H.F."/>
            <person name="Shi C."/>
            <person name="Zhu S.T."/>
            <person name="Xiao Z.Y."/>
            <person name="Nan H."/>
            <person name="Yue Y."/>
            <person name="Zhu X.G."/>
            <person name="Wu Y."/>
            <person name="Hong X.N."/>
            <person name="Fan G.Y."/>
            <person name="Tong Y."/>
            <person name="Zhang D."/>
            <person name="Mao C.L."/>
            <person name="Liu Y.L."/>
            <person name="Hao S.J."/>
            <person name="Liu W.Q."/>
            <person name="Lv M.Q."/>
            <person name="Zhang H.B."/>
            <person name="Liu Y."/>
            <person name="Hu-Tang G.R."/>
            <person name="Wang J.P."/>
            <person name="Wang J.H."/>
            <person name="Sun Y.H."/>
            <person name="Ni S.B."/>
            <person name="Chen W.B."/>
            <person name="Zhang X.C."/>
            <person name="Jiao Y.N."/>
            <person name="Eichler E.E."/>
            <person name="Li G.H."/>
            <person name="Liu X."/>
            <person name="Gao L.Z."/>
        </authorList>
    </citation>
    <scope>NUCLEOTIDE SEQUENCE [LARGE SCALE GENOMIC DNA]</scope>
    <source>
        <strain evidence="4">cv. GT1</strain>
        <tissue evidence="3">Leaf</tissue>
    </source>
</reference>
<name>A0A6A6NIR1_HEVBR</name>
<dbReference type="AlphaFoldDB" id="A0A6A6NIR1"/>
<organism evidence="3 4">
    <name type="scientific">Hevea brasiliensis</name>
    <name type="common">Para rubber tree</name>
    <name type="synonym">Siphonia brasiliensis</name>
    <dbReference type="NCBI Taxonomy" id="3981"/>
    <lineage>
        <taxon>Eukaryota</taxon>
        <taxon>Viridiplantae</taxon>
        <taxon>Streptophyta</taxon>
        <taxon>Embryophyta</taxon>
        <taxon>Tracheophyta</taxon>
        <taxon>Spermatophyta</taxon>
        <taxon>Magnoliopsida</taxon>
        <taxon>eudicotyledons</taxon>
        <taxon>Gunneridae</taxon>
        <taxon>Pentapetalae</taxon>
        <taxon>rosids</taxon>
        <taxon>fabids</taxon>
        <taxon>Malpighiales</taxon>
        <taxon>Euphorbiaceae</taxon>
        <taxon>Crotonoideae</taxon>
        <taxon>Micrandreae</taxon>
        <taxon>Hevea</taxon>
    </lineage>
</organism>
<feature type="transmembrane region" description="Helical" evidence="2">
    <location>
        <begin position="114"/>
        <end position="133"/>
    </location>
</feature>
<keyword evidence="4" id="KW-1185">Reference proteome</keyword>
<evidence type="ECO:0000256" key="2">
    <source>
        <dbReference type="SAM" id="Phobius"/>
    </source>
</evidence>
<keyword evidence="2" id="KW-1133">Transmembrane helix</keyword>
<comment type="caution">
    <text evidence="3">The sequence shown here is derived from an EMBL/GenBank/DDBJ whole genome shotgun (WGS) entry which is preliminary data.</text>
</comment>
<dbReference type="EMBL" id="JAAGAX010000001">
    <property type="protein sequence ID" value="KAF2325141.1"/>
    <property type="molecule type" value="Genomic_DNA"/>
</dbReference>
<proteinExistence type="predicted"/>
<evidence type="ECO:0000313" key="3">
    <source>
        <dbReference type="EMBL" id="KAF2325141.1"/>
    </source>
</evidence>
<dbReference type="Proteomes" id="UP000467840">
    <property type="component" value="Chromosome 5"/>
</dbReference>